<dbReference type="SUPFAM" id="SSF47616">
    <property type="entry name" value="GST C-terminal domain-like"/>
    <property type="match status" value="1"/>
</dbReference>
<dbReference type="InterPro" id="IPR004046">
    <property type="entry name" value="GST_C"/>
</dbReference>
<dbReference type="SFLD" id="SFLDG01150">
    <property type="entry name" value="Main.1:_Beta-like"/>
    <property type="match status" value="1"/>
</dbReference>
<gene>
    <name evidence="3" type="ORF">ICI42_21775</name>
</gene>
<dbReference type="Pfam" id="PF00043">
    <property type="entry name" value="GST_C"/>
    <property type="match status" value="1"/>
</dbReference>
<dbReference type="SFLD" id="SFLDS00019">
    <property type="entry name" value="Glutathione_Transferase_(cytos"/>
    <property type="match status" value="1"/>
</dbReference>
<evidence type="ECO:0000313" key="4">
    <source>
        <dbReference type="Proteomes" id="UP000643405"/>
    </source>
</evidence>
<reference evidence="3" key="1">
    <citation type="submission" date="2020-09" db="EMBL/GenBank/DDBJ databases">
        <title>Genome seq and assembly of Tianweitania sp.</title>
        <authorList>
            <person name="Chhetri G."/>
        </authorList>
    </citation>
    <scope>NUCLEOTIDE SEQUENCE</scope>
    <source>
        <strain evidence="3">Rool2</strain>
    </source>
</reference>
<evidence type="ECO:0000259" key="1">
    <source>
        <dbReference type="PROSITE" id="PS50404"/>
    </source>
</evidence>
<dbReference type="PROSITE" id="PS50405">
    <property type="entry name" value="GST_CTER"/>
    <property type="match status" value="1"/>
</dbReference>
<dbReference type="PANTHER" id="PTHR44051:SF21">
    <property type="entry name" value="GLUTATHIONE S-TRANSFERASE FAMILY PROTEIN"/>
    <property type="match status" value="1"/>
</dbReference>
<organism evidence="3 4">
    <name type="scientific">Oryzicola mucosus</name>
    <dbReference type="NCBI Taxonomy" id="2767425"/>
    <lineage>
        <taxon>Bacteria</taxon>
        <taxon>Pseudomonadati</taxon>
        <taxon>Pseudomonadota</taxon>
        <taxon>Alphaproteobacteria</taxon>
        <taxon>Hyphomicrobiales</taxon>
        <taxon>Phyllobacteriaceae</taxon>
        <taxon>Oryzicola</taxon>
    </lineage>
</organism>
<evidence type="ECO:0000259" key="2">
    <source>
        <dbReference type="PROSITE" id="PS50405"/>
    </source>
</evidence>
<name>A0A8J6PMX1_9HYPH</name>
<dbReference type="InterPro" id="IPR036249">
    <property type="entry name" value="Thioredoxin-like_sf"/>
</dbReference>
<dbReference type="AlphaFoldDB" id="A0A8J6PMX1"/>
<dbReference type="Gene3D" id="3.40.30.10">
    <property type="entry name" value="Glutaredoxin"/>
    <property type="match status" value="1"/>
</dbReference>
<dbReference type="CDD" id="cd03207">
    <property type="entry name" value="GST_C_8"/>
    <property type="match status" value="1"/>
</dbReference>
<dbReference type="InterPro" id="IPR004045">
    <property type="entry name" value="Glutathione_S-Trfase_N"/>
</dbReference>
<evidence type="ECO:0000313" key="3">
    <source>
        <dbReference type="EMBL" id="MBD0417273.1"/>
    </source>
</evidence>
<dbReference type="Pfam" id="PF13409">
    <property type="entry name" value="GST_N_2"/>
    <property type="match status" value="1"/>
</dbReference>
<accession>A0A8J6PMX1</accession>
<dbReference type="InterPro" id="IPR040079">
    <property type="entry name" value="Glutathione_S-Trfase"/>
</dbReference>
<keyword evidence="4" id="KW-1185">Reference proteome</keyword>
<feature type="domain" description="GST N-terminal" evidence="1">
    <location>
        <begin position="1"/>
        <end position="78"/>
    </location>
</feature>
<dbReference type="PROSITE" id="PS50404">
    <property type="entry name" value="GST_NTER"/>
    <property type="match status" value="1"/>
</dbReference>
<feature type="domain" description="GST C-terminal" evidence="2">
    <location>
        <begin position="84"/>
        <end position="201"/>
    </location>
</feature>
<dbReference type="Gene3D" id="1.20.1050.10">
    <property type="match status" value="1"/>
</dbReference>
<dbReference type="PANTHER" id="PTHR44051">
    <property type="entry name" value="GLUTATHIONE S-TRANSFERASE-RELATED"/>
    <property type="match status" value="1"/>
</dbReference>
<comment type="caution">
    <text evidence="3">The sequence shown here is derived from an EMBL/GenBank/DDBJ whole genome shotgun (WGS) entry which is preliminary data.</text>
</comment>
<dbReference type="EMBL" id="JACVVX010000011">
    <property type="protein sequence ID" value="MBD0417273.1"/>
    <property type="molecule type" value="Genomic_DNA"/>
</dbReference>
<dbReference type="RefSeq" id="WP_188166712.1">
    <property type="nucleotide sequence ID" value="NZ_JACVVX010000011.1"/>
</dbReference>
<dbReference type="InterPro" id="IPR036282">
    <property type="entry name" value="Glutathione-S-Trfase_C_sf"/>
</dbReference>
<protein>
    <submittedName>
        <fullName evidence="3">Glutathione S-transferase family protein</fullName>
    </submittedName>
</protein>
<dbReference type="SFLD" id="SFLDG00358">
    <property type="entry name" value="Main_(cytGST)"/>
    <property type="match status" value="1"/>
</dbReference>
<dbReference type="CDD" id="cd03046">
    <property type="entry name" value="GST_N_GTT1_like"/>
    <property type="match status" value="1"/>
</dbReference>
<dbReference type="InterPro" id="IPR010987">
    <property type="entry name" value="Glutathione-S-Trfase_C-like"/>
</dbReference>
<dbReference type="Proteomes" id="UP000643405">
    <property type="component" value="Unassembled WGS sequence"/>
</dbReference>
<sequence>MITFYHAPWSRASGIFWLLEELGEPYEMKMVDIRGTVPEEYRAIQPNKKVPAIVHDGTTVTERAAISIYLCEQFPQAGLMPAPGDPDRAAFLTWLTYADGVMDPVLAAKANGHEYMGKSYSYGSFTEMINNVEKTLSSRPYIAGDRFTAADIQIGGGLQYGMFALKVVPQKPVFLDYVQRLSERPAYKASFGRDMEMAREQGLPGA</sequence>
<proteinExistence type="predicted"/>
<dbReference type="SUPFAM" id="SSF52833">
    <property type="entry name" value="Thioredoxin-like"/>
    <property type="match status" value="1"/>
</dbReference>